<dbReference type="InterPro" id="IPR002196">
    <property type="entry name" value="Glyco_hydro_24"/>
</dbReference>
<gene>
    <name evidence="4" type="ORF">J2782_004353</name>
</gene>
<evidence type="ECO:0000256" key="2">
    <source>
        <dbReference type="ARBA" id="ARBA00022638"/>
    </source>
</evidence>
<keyword evidence="3" id="KW-0326">Glycosidase</keyword>
<comment type="catalytic activity">
    <reaction evidence="3">
        <text>Hydrolysis of (1-&gt;4)-beta-linkages between N-acetylmuramic acid and N-acetyl-D-glucosamine residues in a peptidoglycan and between N-acetyl-D-glucosamine residues in chitodextrins.</text>
        <dbReference type="EC" id="3.2.1.17"/>
    </reaction>
</comment>
<proteinExistence type="inferred from homology"/>
<protein>
    <recommendedName>
        <fullName evidence="3">Lysozyme</fullName>
        <ecNumber evidence="3">3.2.1.17</ecNumber>
    </recommendedName>
</protein>
<dbReference type="SUPFAM" id="SSF53955">
    <property type="entry name" value="Lysozyme-like"/>
    <property type="match status" value="1"/>
</dbReference>
<dbReference type="Proteomes" id="UP001184614">
    <property type="component" value="Unassembled WGS sequence"/>
</dbReference>
<evidence type="ECO:0000313" key="4">
    <source>
        <dbReference type="EMBL" id="MDR6434600.1"/>
    </source>
</evidence>
<dbReference type="Gene3D" id="1.10.530.40">
    <property type="match status" value="1"/>
</dbReference>
<accession>A0ABU1MFP9</accession>
<name>A0ABU1MFP9_9HYPH</name>
<organism evidence="4 5">
    <name type="scientific">Brucella pseudogrignonensis</name>
    <dbReference type="NCBI Taxonomy" id="419475"/>
    <lineage>
        <taxon>Bacteria</taxon>
        <taxon>Pseudomonadati</taxon>
        <taxon>Pseudomonadota</taxon>
        <taxon>Alphaproteobacteria</taxon>
        <taxon>Hyphomicrobiales</taxon>
        <taxon>Brucellaceae</taxon>
        <taxon>Brucella/Ochrobactrum group</taxon>
        <taxon>Brucella</taxon>
    </lineage>
</organism>
<keyword evidence="5" id="KW-1185">Reference proteome</keyword>
<keyword evidence="2 3" id="KW-0081">Bacteriolytic enzyme</keyword>
<comment type="similarity">
    <text evidence="3">Belongs to the glycosyl hydrolase 24 family.</text>
</comment>
<dbReference type="InterPro" id="IPR023346">
    <property type="entry name" value="Lysozyme-like_dom_sf"/>
</dbReference>
<dbReference type="EC" id="3.2.1.17" evidence="3"/>
<evidence type="ECO:0000313" key="5">
    <source>
        <dbReference type="Proteomes" id="UP001184614"/>
    </source>
</evidence>
<evidence type="ECO:0000256" key="1">
    <source>
        <dbReference type="ARBA" id="ARBA00022529"/>
    </source>
</evidence>
<keyword evidence="3" id="KW-0378">Hydrolase</keyword>
<evidence type="ECO:0000256" key="3">
    <source>
        <dbReference type="RuleBase" id="RU003788"/>
    </source>
</evidence>
<sequence>MLIKNLEAGFRQPLRKCIRTFDQAPISVQASMLDLSYNVGTGAACKSTAVKRLADKQWRLAYHAMTAFDRAGCKAVEGLRKRREMDDSKRIGELELCLVALE</sequence>
<reference evidence="4 5" key="1">
    <citation type="submission" date="2023-07" db="EMBL/GenBank/DDBJ databases">
        <title>Sorghum-associated microbial communities from plants grown in Nebraska, USA.</title>
        <authorList>
            <person name="Schachtman D."/>
        </authorList>
    </citation>
    <scope>NUCLEOTIDE SEQUENCE [LARGE SCALE GENOMIC DNA]</scope>
    <source>
        <strain evidence="4 5">DS1730</strain>
    </source>
</reference>
<dbReference type="Pfam" id="PF00959">
    <property type="entry name" value="Phage_lysozyme"/>
    <property type="match status" value="1"/>
</dbReference>
<comment type="caution">
    <text evidence="4">The sequence shown here is derived from an EMBL/GenBank/DDBJ whole genome shotgun (WGS) entry which is preliminary data.</text>
</comment>
<keyword evidence="1 3" id="KW-0929">Antimicrobial</keyword>
<dbReference type="InterPro" id="IPR023347">
    <property type="entry name" value="Lysozyme_dom_sf"/>
</dbReference>
<dbReference type="EMBL" id="JAVDQT010000013">
    <property type="protein sequence ID" value="MDR6434600.1"/>
    <property type="molecule type" value="Genomic_DNA"/>
</dbReference>